<evidence type="ECO:0008006" key="4">
    <source>
        <dbReference type="Google" id="ProtNLM"/>
    </source>
</evidence>
<dbReference type="Proteomes" id="UP000258309">
    <property type="component" value="Unassembled WGS sequence"/>
</dbReference>
<dbReference type="InterPro" id="IPR052030">
    <property type="entry name" value="Peptidase_M20/M20A_hydrolases"/>
</dbReference>
<dbReference type="GO" id="GO:0016805">
    <property type="term" value="F:dipeptidase activity"/>
    <property type="evidence" value="ECO:0007669"/>
    <property type="project" value="TreeGrafter"/>
</dbReference>
<proteinExistence type="predicted"/>
<dbReference type="SUPFAM" id="SSF53187">
    <property type="entry name" value="Zn-dependent exopeptidases"/>
    <property type="match status" value="1"/>
</dbReference>
<evidence type="ECO:0000256" key="1">
    <source>
        <dbReference type="SAM" id="SignalP"/>
    </source>
</evidence>
<comment type="caution">
    <text evidence="2">The sequence shown here is derived from an EMBL/GenBank/DDBJ whole genome shotgun (WGS) entry which is preliminary data.</text>
</comment>
<keyword evidence="3" id="KW-1185">Reference proteome</keyword>
<evidence type="ECO:0000313" key="3">
    <source>
        <dbReference type="Proteomes" id="UP000258309"/>
    </source>
</evidence>
<dbReference type="AlphaFoldDB" id="A0A3E2HCT0"/>
<feature type="non-terminal residue" evidence="2">
    <location>
        <position position="527"/>
    </location>
</feature>
<dbReference type="Gene3D" id="3.40.630.10">
    <property type="entry name" value="Zn peptidases"/>
    <property type="match status" value="1"/>
</dbReference>
<sequence>MVSSIAPGRSALSILTSVALLAGSSLATPRVNVSTLPNYLESLRPDLFPDFEDMSRQIYNNPEIGRNETFAHNITINYFQKVKPGLWDVYPTILKTLPTAWKLEFSHTPADWPADSALPTIGFMSEFDALEGIGHACGHNLIYLQGVYAANLARQALIDFDIPGHILLVGTPDEEEACGKHDLYQAGVFEESQIWMMSHPTVANAIQPMASRQNIVVRVIQDTHFEAVKTVYNMLVPLMGLAGNLPATGSTAALVEDVGMFVCNVVEANITLGVVGPSVTTVNDTLNTIKAANPGYATTNFTVAEDPEIKGGVSVYFLGNAGHAAENNLGALTLSIQAFQALNATNPEFEYYLPHNTTSAELDFTVDVRTRFTNDLSGVVNYVLGFIPTKNYTLDVIYPALEVDPFLGQMFVDTIALPEYGSQVWPISTTAPAATDASWVQLANMYPNNTVASFTKATVHANFNICNQIVCAFNHEPGFRLLAGADFGYSETEKVGRALAQMAVEIMNDPDLYAGATKDIRVGPQPL</sequence>
<feature type="non-terminal residue" evidence="2">
    <location>
        <position position="1"/>
    </location>
</feature>
<feature type="signal peptide" evidence="1">
    <location>
        <begin position="1"/>
        <end position="27"/>
    </location>
</feature>
<dbReference type="PANTHER" id="PTHR30575">
    <property type="entry name" value="PEPTIDASE M20"/>
    <property type="match status" value="1"/>
</dbReference>
<organism evidence="2 3">
    <name type="scientific">Scytalidium lignicola</name>
    <name type="common">Hyphomycete</name>
    <dbReference type="NCBI Taxonomy" id="5539"/>
    <lineage>
        <taxon>Eukaryota</taxon>
        <taxon>Fungi</taxon>
        <taxon>Dikarya</taxon>
        <taxon>Ascomycota</taxon>
        <taxon>Pezizomycotina</taxon>
        <taxon>Leotiomycetes</taxon>
        <taxon>Leotiomycetes incertae sedis</taxon>
        <taxon>Scytalidium</taxon>
    </lineage>
</organism>
<dbReference type="PANTHER" id="PTHR30575:SF0">
    <property type="entry name" value="XAA-ARG DIPEPTIDASE"/>
    <property type="match status" value="1"/>
</dbReference>
<keyword evidence="1" id="KW-0732">Signal</keyword>
<dbReference type="OMA" id="CAFNHEP"/>
<dbReference type="EMBL" id="NCSJ02000080">
    <property type="protein sequence ID" value="RFU31216.1"/>
    <property type="molecule type" value="Genomic_DNA"/>
</dbReference>
<reference evidence="2 3" key="1">
    <citation type="submission" date="2018-05" db="EMBL/GenBank/DDBJ databases">
        <title>Draft genome sequence of Scytalidium lignicola DSM 105466, a ubiquitous saprotrophic fungus.</title>
        <authorList>
            <person name="Buettner E."/>
            <person name="Gebauer A.M."/>
            <person name="Hofrichter M."/>
            <person name="Liers C."/>
            <person name="Kellner H."/>
        </authorList>
    </citation>
    <scope>NUCLEOTIDE SEQUENCE [LARGE SCALE GENOMIC DNA]</scope>
    <source>
        <strain evidence="2 3">DSM 105466</strain>
    </source>
</reference>
<evidence type="ECO:0000313" key="2">
    <source>
        <dbReference type="EMBL" id="RFU31216.1"/>
    </source>
</evidence>
<name>A0A3E2HCT0_SCYLI</name>
<protein>
    <recommendedName>
        <fullName evidence="4">Peptidase M20 dimerisation domain-containing protein</fullName>
    </recommendedName>
</protein>
<dbReference type="OrthoDB" id="6119954at2759"/>
<gene>
    <name evidence="2" type="ORF">B7463_g5097</name>
</gene>
<accession>A0A3E2HCT0</accession>
<feature type="chain" id="PRO_5017808379" description="Peptidase M20 dimerisation domain-containing protein" evidence="1">
    <location>
        <begin position="28"/>
        <end position="527"/>
    </location>
</feature>